<dbReference type="GeneID" id="41958363"/>
<dbReference type="AlphaFoldDB" id="A0A6P8BB05"/>
<dbReference type="RefSeq" id="XP_030984239.1">
    <property type="nucleotide sequence ID" value="XM_031123453.1"/>
</dbReference>
<evidence type="ECO:0000313" key="3">
    <source>
        <dbReference type="RefSeq" id="XP_030984239.1"/>
    </source>
</evidence>
<organism evidence="2 3">
    <name type="scientific">Pyricularia grisea</name>
    <name type="common">Crabgrass-specific blast fungus</name>
    <name type="synonym">Magnaporthe grisea</name>
    <dbReference type="NCBI Taxonomy" id="148305"/>
    <lineage>
        <taxon>Eukaryota</taxon>
        <taxon>Fungi</taxon>
        <taxon>Dikarya</taxon>
        <taxon>Ascomycota</taxon>
        <taxon>Pezizomycotina</taxon>
        <taxon>Sordariomycetes</taxon>
        <taxon>Sordariomycetidae</taxon>
        <taxon>Magnaporthales</taxon>
        <taxon>Pyriculariaceae</taxon>
        <taxon>Pyricularia</taxon>
    </lineage>
</organism>
<reference evidence="3" key="3">
    <citation type="submission" date="2025-08" db="UniProtKB">
        <authorList>
            <consortium name="RefSeq"/>
        </authorList>
    </citation>
    <scope>IDENTIFICATION</scope>
    <source>
        <strain evidence="3">NI907</strain>
    </source>
</reference>
<proteinExistence type="predicted"/>
<reference evidence="3" key="2">
    <citation type="submission" date="2019-10" db="EMBL/GenBank/DDBJ databases">
        <authorList>
            <consortium name="NCBI Genome Project"/>
        </authorList>
    </citation>
    <scope>NUCLEOTIDE SEQUENCE</scope>
    <source>
        <strain evidence="3">NI907</strain>
    </source>
</reference>
<accession>A0A6P8BB05</accession>
<protein>
    <submittedName>
        <fullName evidence="3">Uncharacterized protein</fullName>
    </submittedName>
</protein>
<evidence type="ECO:0000256" key="1">
    <source>
        <dbReference type="SAM" id="MobiDB-lite"/>
    </source>
</evidence>
<feature type="region of interest" description="Disordered" evidence="1">
    <location>
        <begin position="32"/>
        <end position="67"/>
    </location>
</feature>
<dbReference type="Proteomes" id="UP000515153">
    <property type="component" value="Unplaced"/>
</dbReference>
<keyword evidence="2" id="KW-1185">Reference proteome</keyword>
<reference evidence="3" key="1">
    <citation type="journal article" date="2019" name="Mol. Biol. Evol.">
        <title>Blast fungal genomes show frequent chromosomal changes, gene gains and losses, and effector gene turnover.</title>
        <authorList>
            <person name="Gomez Luciano L.B."/>
            <person name="Jason Tsai I."/>
            <person name="Chuma I."/>
            <person name="Tosa Y."/>
            <person name="Chen Y.H."/>
            <person name="Li J.Y."/>
            <person name="Li M.Y."/>
            <person name="Jade Lu M.Y."/>
            <person name="Nakayashiki H."/>
            <person name="Li W.H."/>
        </authorList>
    </citation>
    <scope>NUCLEOTIDE SEQUENCE</scope>
    <source>
        <strain evidence="3">NI907</strain>
    </source>
</reference>
<name>A0A6P8BB05_PYRGI</name>
<sequence length="79" mass="8677">MLAARWQFGPSKKPAKWFDPSFVICLSAAESGDMTPPAENQPVKAVRKRKQHSDRSPNFASCTPSERKRGFAGLMGLLG</sequence>
<gene>
    <name evidence="3" type="ORF">PgNI_03398</name>
</gene>
<evidence type="ECO:0000313" key="2">
    <source>
        <dbReference type="Proteomes" id="UP000515153"/>
    </source>
</evidence>
<dbReference type="KEGG" id="pgri:PgNI_03398"/>